<evidence type="ECO:0000259" key="5">
    <source>
        <dbReference type="PROSITE" id="PS50865"/>
    </source>
</evidence>
<evidence type="ECO:0000256" key="2">
    <source>
        <dbReference type="ARBA" id="ARBA00022771"/>
    </source>
</evidence>
<dbReference type="AlphaFoldDB" id="A0A067MRB1"/>
<keyword evidence="2 4" id="KW-0863">Zinc-finger</keyword>
<evidence type="ECO:0000313" key="6">
    <source>
        <dbReference type="EMBL" id="KDQ14377.1"/>
    </source>
</evidence>
<sequence>MLADSDFVTAARTLTSMASDFRNRKEDRKYAKVTCSYCNKESEAGKLATCSRCRSVRYCNASCQRLHFRASHRADCENFKDPPITDLFNVRNRPGTSFPVNPVFAEGSRDGVGCWVSIGDNIACMLQTILCPTMALPSMEDRYTDEQSKAVLEKQEGHERNIITLRILVQNRRKDRQSVVIYPALAMIAAAGSTRTGRALKFWQDFGDDVEVRPISPTLTFCSTSTFKDPWGIRRASVLSVNGVQYPGNDKLPRSSTLPSAAPLNKIKDPPNGVVALGYGDYAVFELQFRCAYAADKVTAFEFQPLFDIAALFLLTADLKDFAGPQGPSDAPPKCTAKGVIAVPFDQGAIQAYYADYMREGPLAHMDTHYVDSRLGETPLETLRNNKTALRRFKQIEKNLGPGAVRKGQDIMTKLLRGAPLTSHLSVRYCDATCQRKHFSAFHKADCKNFKDPPFTDYFNVRNRPGLNYPPAPIFAKVASDGVGCWVSAGCTRESALQRTIDPTWAYDSEGIIPPTNEGSRLLAEHKGLQRSLLTVQVLAQNRSKDPIIMAAGRMVMIGTKFGSKRFREWECPGHELQDFPMGNTGETRVGASVFKDAWGIRRSSVLSVNGVPYLGNKTFPRSTTAPPTPPLDKIKDPANGIVVLSHGDYAVLELQFRCGDGESCNFDINALVLCDCLMIPWMPWDGRVTASEVFMRMTPSALVFEFSHRRMKALCAPFDSKAIISYYEDFATHGLEGHLRTHFGDAQASSHIESEAMIESMRSTLVSQMRDHIGEDLLKTYKERWMEDGLEDHARLFD</sequence>
<keyword evidence="3" id="KW-0862">Zinc</keyword>
<reference evidence="7" key="1">
    <citation type="journal article" date="2014" name="Proc. Natl. Acad. Sci. U.S.A.">
        <title>Extensive sampling of basidiomycete genomes demonstrates inadequacy of the white-rot/brown-rot paradigm for wood decay fungi.</title>
        <authorList>
            <person name="Riley R."/>
            <person name="Salamov A.A."/>
            <person name="Brown D.W."/>
            <person name="Nagy L.G."/>
            <person name="Floudas D."/>
            <person name="Held B.W."/>
            <person name="Levasseur A."/>
            <person name="Lombard V."/>
            <person name="Morin E."/>
            <person name="Otillar R."/>
            <person name="Lindquist E.A."/>
            <person name="Sun H."/>
            <person name="LaButti K.M."/>
            <person name="Schmutz J."/>
            <person name="Jabbour D."/>
            <person name="Luo H."/>
            <person name="Baker S.E."/>
            <person name="Pisabarro A.G."/>
            <person name="Walton J.D."/>
            <person name="Blanchette R.A."/>
            <person name="Henrissat B."/>
            <person name="Martin F."/>
            <person name="Cullen D."/>
            <person name="Hibbett D.S."/>
            <person name="Grigoriev I.V."/>
        </authorList>
    </citation>
    <scope>NUCLEOTIDE SEQUENCE [LARGE SCALE GENOMIC DNA]</scope>
    <source>
        <strain evidence="7">FD-172 SS1</strain>
    </source>
</reference>
<evidence type="ECO:0000256" key="3">
    <source>
        <dbReference type="ARBA" id="ARBA00022833"/>
    </source>
</evidence>
<keyword evidence="1" id="KW-0479">Metal-binding</keyword>
<organism evidence="6 7">
    <name type="scientific">Botryobasidium botryosum (strain FD-172 SS1)</name>
    <dbReference type="NCBI Taxonomy" id="930990"/>
    <lineage>
        <taxon>Eukaryota</taxon>
        <taxon>Fungi</taxon>
        <taxon>Dikarya</taxon>
        <taxon>Basidiomycota</taxon>
        <taxon>Agaricomycotina</taxon>
        <taxon>Agaricomycetes</taxon>
        <taxon>Cantharellales</taxon>
        <taxon>Botryobasidiaceae</taxon>
        <taxon>Botryobasidium</taxon>
    </lineage>
</organism>
<dbReference type="Proteomes" id="UP000027195">
    <property type="component" value="Unassembled WGS sequence"/>
</dbReference>
<proteinExistence type="predicted"/>
<dbReference type="EMBL" id="KL198038">
    <property type="protein sequence ID" value="KDQ14377.1"/>
    <property type="molecule type" value="Genomic_DNA"/>
</dbReference>
<dbReference type="SUPFAM" id="SSF144232">
    <property type="entry name" value="HIT/MYND zinc finger-like"/>
    <property type="match status" value="1"/>
</dbReference>
<dbReference type="GO" id="GO:0008270">
    <property type="term" value="F:zinc ion binding"/>
    <property type="evidence" value="ECO:0007669"/>
    <property type="project" value="UniProtKB-KW"/>
</dbReference>
<evidence type="ECO:0000256" key="4">
    <source>
        <dbReference type="PROSITE-ProRule" id="PRU00134"/>
    </source>
</evidence>
<dbReference type="PROSITE" id="PS50865">
    <property type="entry name" value="ZF_MYND_2"/>
    <property type="match status" value="1"/>
</dbReference>
<dbReference type="OrthoDB" id="2749038at2759"/>
<dbReference type="PROSITE" id="PS01360">
    <property type="entry name" value="ZF_MYND_1"/>
    <property type="match status" value="1"/>
</dbReference>
<keyword evidence="7" id="KW-1185">Reference proteome</keyword>
<name>A0A067MRB1_BOTB1</name>
<dbReference type="Gene3D" id="6.10.140.2220">
    <property type="match status" value="1"/>
</dbReference>
<dbReference type="STRING" id="930990.A0A067MRB1"/>
<dbReference type="HOGENOM" id="CLU_351949_0_0_1"/>
<protein>
    <recommendedName>
        <fullName evidence="5">MYND-type domain-containing protein</fullName>
    </recommendedName>
</protein>
<dbReference type="InParanoid" id="A0A067MRB1"/>
<accession>A0A067MRB1</accession>
<dbReference type="InterPro" id="IPR002893">
    <property type="entry name" value="Znf_MYND"/>
</dbReference>
<dbReference type="Pfam" id="PF01753">
    <property type="entry name" value="zf-MYND"/>
    <property type="match status" value="1"/>
</dbReference>
<evidence type="ECO:0000313" key="7">
    <source>
        <dbReference type="Proteomes" id="UP000027195"/>
    </source>
</evidence>
<evidence type="ECO:0000256" key="1">
    <source>
        <dbReference type="ARBA" id="ARBA00022723"/>
    </source>
</evidence>
<feature type="domain" description="MYND-type" evidence="5">
    <location>
        <begin position="35"/>
        <end position="76"/>
    </location>
</feature>
<gene>
    <name evidence="6" type="ORF">BOTBODRAFT_187989</name>
</gene>